<proteinExistence type="inferred from homology"/>
<feature type="binding site" description="in other chain" evidence="4">
    <location>
        <position position="25"/>
    </location>
    <ligand>
        <name>phosphate</name>
        <dbReference type="ChEBI" id="CHEBI:43474"/>
        <note>ligand shared between dimeric partners</note>
    </ligand>
</feature>
<evidence type="ECO:0000256" key="1">
    <source>
        <dbReference type="ARBA" id="ARBA00022676"/>
    </source>
</evidence>
<comment type="similarity">
    <text evidence="4">Belongs to the PNP/UDP phosphorylase family.</text>
</comment>
<organism evidence="6 8">
    <name type="scientific">Lactobacillus gigeriorum DSM 23908 = CRBIP 24.85</name>
    <dbReference type="NCBI Taxonomy" id="1423751"/>
    <lineage>
        <taxon>Bacteria</taxon>
        <taxon>Bacillati</taxon>
        <taxon>Bacillota</taxon>
        <taxon>Bacilli</taxon>
        <taxon>Lactobacillales</taxon>
        <taxon>Lactobacillaceae</taxon>
        <taxon>Lactobacillus</taxon>
    </lineage>
</organism>
<dbReference type="GO" id="GO:0006152">
    <property type="term" value="P:purine nucleoside catabolic process"/>
    <property type="evidence" value="ECO:0007669"/>
    <property type="project" value="TreeGrafter"/>
</dbReference>
<comment type="catalytic activity">
    <reaction evidence="4">
        <text>a purine D-ribonucleoside + phosphate = a purine nucleobase + alpha-D-ribose 1-phosphate</text>
        <dbReference type="Rhea" id="RHEA:19805"/>
        <dbReference type="ChEBI" id="CHEBI:26386"/>
        <dbReference type="ChEBI" id="CHEBI:43474"/>
        <dbReference type="ChEBI" id="CHEBI:57720"/>
        <dbReference type="ChEBI" id="CHEBI:142355"/>
        <dbReference type="EC" id="2.4.2.1"/>
    </reaction>
</comment>
<dbReference type="Proteomes" id="UP000051521">
    <property type="component" value="Unassembled WGS sequence"/>
</dbReference>
<dbReference type="RefSeq" id="WP_008473641.1">
    <property type="nucleotide sequence ID" value="NZ_AYZO01000025.1"/>
</dbReference>
<comment type="catalytic activity">
    <reaction evidence="3">
        <text>uridine + phosphate = alpha-D-ribose 1-phosphate + uracil</text>
        <dbReference type="Rhea" id="RHEA:24388"/>
        <dbReference type="ChEBI" id="CHEBI:16704"/>
        <dbReference type="ChEBI" id="CHEBI:17568"/>
        <dbReference type="ChEBI" id="CHEBI:43474"/>
        <dbReference type="ChEBI" id="CHEBI:57720"/>
        <dbReference type="EC" id="2.4.2.3"/>
    </reaction>
</comment>
<reference evidence="7 9" key="2">
    <citation type="journal article" date="2015" name="Genome Announc.">
        <title>Expanding the biotechnology potential of lactobacilli through comparative genomics of 213 strains and associated genera.</title>
        <authorList>
            <person name="Sun Z."/>
            <person name="Harris H.M."/>
            <person name="McCann A."/>
            <person name="Guo C."/>
            <person name="Argimon S."/>
            <person name="Zhang W."/>
            <person name="Yang X."/>
            <person name="Jeffery I.B."/>
            <person name="Cooney J.C."/>
            <person name="Kagawa T.F."/>
            <person name="Liu W."/>
            <person name="Song Y."/>
            <person name="Salvetti E."/>
            <person name="Wrobel A."/>
            <person name="Rasinkangas P."/>
            <person name="Parkhill J."/>
            <person name="Rea M.C."/>
            <person name="O'Sullivan O."/>
            <person name="Ritari J."/>
            <person name="Douillard F.P."/>
            <person name="Paul Ross R."/>
            <person name="Yang R."/>
            <person name="Briner A.E."/>
            <person name="Felis G.E."/>
            <person name="de Vos W.M."/>
            <person name="Barrangou R."/>
            <person name="Klaenhammer T.R."/>
            <person name="Caufield P.W."/>
            <person name="Cui Y."/>
            <person name="Zhang H."/>
            <person name="O'Toole P.W."/>
        </authorList>
    </citation>
    <scope>NUCLEOTIDE SEQUENCE [LARGE SCALE GENOMIC DNA]</scope>
    <source>
        <strain evidence="7 9">DSM 23908</strain>
    </source>
</reference>
<dbReference type="PANTHER" id="PTHR43691:SF11">
    <property type="entry name" value="FI09636P-RELATED"/>
    <property type="match status" value="1"/>
</dbReference>
<comment type="subunit">
    <text evidence="4">Homohexamer; trimer of homodimers.</text>
</comment>
<feature type="binding site" evidence="4">
    <location>
        <position position="44"/>
    </location>
    <ligand>
        <name>phosphate</name>
        <dbReference type="ChEBI" id="CHEBI:43474"/>
        <note>ligand shared between dimeric partners</note>
    </ligand>
</feature>
<dbReference type="HAMAP" id="MF_01627">
    <property type="entry name" value="Pur_nucleosid_phosp"/>
    <property type="match status" value="1"/>
</dbReference>
<dbReference type="InterPro" id="IPR004402">
    <property type="entry name" value="DeoD-type"/>
</dbReference>
<dbReference type="PATRIC" id="fig|1423751.3.peg.908"/>
<dbReference type="InterPro" id="IPR000845">
    <property type="entry name" value="Nucleoside_phosphorylase_d"/>
</dbReference>
<evidence type="ECO:0000256" key="4">
    <source>
        <dbReference type="HAMAP-Rule" id="MF_01627"/>
    </source>
</evidence>
<evidence type="ECO:0000313" key="8">
    <source>
        <dbReference type="Proteomes" id="UP000009326"/>
    </source>
</evidence>
<evidence type="ECO:0000313" key="7">
    <source>
        <dbReference type="EMBL" id="KRN11027.1"/>
    </source>
</evidence>
<dbReference type="NCBIfam" id="NF004489">
    <property type="entry name" value="PRK05819.1"/>
    <property type="match status" value="1"/>
</dbReference>
<dbReference type="Pfam" id="PF01048">
    <property type="entry name" value="PNP_UDP_1"/>
    <property type="match status" value="1"/>
</dbReference>
<dbReference type="SUPFAM" id="SSF53167">
    <property type="entry name" value="Purine and uridine phosphorylases"/>
    <property type="match status" value="1"/>
</dbReference>
<comment type="catalytic activity">
    <reaction evidence="4">
        <text>a purine 2'-deoxy-D-ribonucleoside + phosphate = a purine nucleobase + 2-deoxy-alpha-D-ribose 1-phosphate</text>
        <dbReference type="Rhea" id="RHEA:36431"/>
        <dbReference type="ChEBI" id="CHEBI:26386"/>
        <dbReference type="ChEBI" id="CHEBI:43474"/>
        <dbReference type="ChEBI" id="CHEBI:57259"/>
        <dbReference type="ChEBI" id="CHEBI:142361"/>
        <dbReference type="EC" id="2.4.2.1"/>
    </reaction>
</comment>
<protein>
    <recommendedName>
        <fullName evidence="4">Purine nucleoside phosphorylase DeoD-type</fullName>
        <shortName evidence="4">PNP</shortName>
        <ecNumber evidence="4">2.4.2.1</ecNumber>
    </recommendedName>
</protein>
<dbReference type="OrthoDB" id="9782889at2"/>
<evidence type="ECO:0000259" key="5">
    <source>
        <dbReference type="Pfam" id="PF01048"/>
    </source>
</evidence>
<dbReference type="Gene3D" id="3.40.50.1580">
    <property type="entry name" value="Nucleoside phosphorylase domain"/>
    <property type="match status" value="1"/>
</dbReference>
<feature type="site" description="Important for catalytic activity" evidence="4">
    <location>
        <position position="218"/>
    </location>
</feature>
<dbReference type="NCBIfam" id="TIGR00107">
    <property type="entry name" value="deoD"/>
    <property type="match status" value="1"/>
</dbReference>
<dbReference type="InterPro" id="IPR035994">
    <property type="entry name" value="Nucleoside_phosphorylase_sf"/>
</dbReference>
<keyword evidence="1 4" id="KW-0328">Glycosyltransferase</keyword>
<reference evidence="6 8" key="1">
    <citation type="submission" date="2012-06" db="EMBL/GenBank/DDBJ databases">
        <title>Draft genome sequence of Lactobacillus gigeriorum CRBIP 24.85T, isolated from chicken crop.</title>
        <authorList>
            <person name="Cousin S."/>
            <person name="Ma L."/>
            <person name="Creno S."/>
            <person name="Clermont D."/>
            <person name="Loux V."/>
            <person name="Bizet C."/>
            <person name="Bouchier C."/>
        </authorList>
    </citation>
    <scope>NUCLEOTIDE SEQUENCE [LARGE SCALE GENOMIC DNA]</scope>
    <source>
        <strain evidence="8">CRBIP 24.85T</strain>
        <strain evidence="6">Type strain: CRBIP 24.85</strain>
    </source>
</reference>
<feature type="binding site" description="in other chain" evidence="4">
    <location>
        <begin position="180"/>
        <end position="182"/>
    </location>
    <ligand>
        <name>a purine D-ribonucleoside</name>
        <dbReference type="ChEBI" id="CHEBI:142355"/>
        <note>ligand shared between dimeric partners</note>
    </ligand>
</feature>
<evidence type="ECO:0000313" key="9">
    <source>
        <dbReference type="Proteomes" id="UP000051521"/>
    </source>
</evidence>
<dbReference type="GO" id="GO:0005829">
    <property type="term" value="C:cytosol"/>
    <property type="evidence" value="ECO:0007669"/>
    <property type="project" value="TreeGrafter"/>
</dbReference>
<dbReference type="PANTHER" id="PTHR43691">
    <property type="entry name" value="URIDINE PHOSPHORYLASE"/>
    <property type="match status" value="1"/>
</dbReference>
<name>I7J398_9LACO</name>
<feature type="binding site" evidence="4">
    <location>
        <position position="5"/>
    </location>
    <ligand>
        <name>a purine D-ribonucleoside</name>
        <dbReference type="ChEBI" id="CHEBI:142355"/>
        <note>ligand shared between dimeric partners</note>
    </ligand>
</feature>
<gene>
    <name evidence="4" type="primary">deoD</name>
    <name evidence="6" type="ORF">BN52_04720</name>
    <name evidence="7" type="ORF">FC38_GL000877</name>
</gene>
<feature type="binding site" description="in other chain" evidence="4">
    <location>
        <begin position="204"/>
        <end position="205"/>
    </location>
    <ligand>
        <name>a purine D-ribonucleoside</name>
        <dbReference type="ChEBI" id="CHEBI:142355"/>
        <note>ligand shared between dimeric partners</note>
    </ligand>
</feature>
<comment type="caution">
    <text evidence="6">The sequence shown here is derived from an EMBL/GenBank/DDBJ whole genome shotgun (WGS) entry which is preliminary data.</text>
</comment>
<feature type="binding site" description="in other chain" evidence="4">
    <location>
        <begin position="88"/>
        <end position="91"/>
    </location>
    <ligand>
        <name>phosphate</name>
        <dbReference type="ChEBI" id="CHEBI:43474"/>
        <note>ligand shared between dimeric partners</note>
    </ligand>
</feature>
<evidence type="ECO:0000256" key="2">
    <source>
        <dbReference type="ARBA" id="ARBA00022679"/>
    </source>
</evidence>
<evidence type="ECO:0000313" key="6">
    <source>
        <dbReference type="EMBL" id="CCI87422.1"/>
    </source>
</evidence>
<feature type="active site" description="Proton donor" evidence="4">
    <location>
        <position position="205"/>
    </location>
</feature>
<dbReference type="STRING" id="1423751.FC38_GL000877"/>
<dbReference type="EMBL" id="CAKC01000065">
    <property type="protein sequence ID" value="CCI87422.1"/>
    <property type="molecule type" value="Genomic_DNA"/>
</dbReference>
<feature type="binding site" description="in other chain" evidence="4">
    <location>
        <position position="21"/>
    </location>
    <ligand>
        <name>phosphate</name>
        <dbReference type="ChEBI" id="CHEBI:43474"/>
        <note>ligand shared between dimeric partners</note>
    </ligand>
</feature>
<feature type="domain" description="Nucleoside phosphorylase" evidence="5">
    <location>
        <begin position="17"/>
        <end position="221"/>
    </location>
</feature>
<dbReference type="Proteomes" id="UP000009326">
    <property type="component" value="Unassembled WGS sequence"/>
</dbReference>
<dbReference type="AlphaFoldDB" id="I7J398"/>
<dbReference type="EMBL" id="AYZO01000025">
    <property type="protein sequence ID" value="KRN11027.1"/>
    <property type="molecule type" value="Genomic_DNA"/>
</dbReference>
<dbReference type="GO" id="GO:0004731">
    <property type="term" value="F:purine-nucleoside phosphorylase activity"/>
    <property type="evidence" value="ECO:0007669"/>
    <property type="project" value="UniProtKB-UniRule"/>
</dbReference>
<accession>I7J398</accession>
<comment type="function">
    <text evidence="4">Catalyzes the reversible phosphorolytic breakdown of the N-glycosidic bond in the beta-(deoxy)ribonucleoside molecules, with the formation of the corresponding free purine bases and pentose-1-phosphate.</text>
</comment>
<keyword evidence="9" id="KW-1185">Reference proteome</keyword>
<evidence type="ECO:0000256" key="3">
    <source>
        <dbReference type="ARBA" id="ARBA00048447"/>
    </source>
</evidence>
<keyword evidence="2 4" id="KW-0808">Transferase</keyword>
<sequence>MTTPHLEAEMGQIADTVLMPGDPLRAKFIADNFLEDAVQYNGVRAEYGFTGTYKGKKISVQSSGMGLSSASIYATELFKFYGVNNIIRVGTAGAISTDVHVRDLVLAEGSCTNTRFVHNFFDPEIEFSPIADFNLLRTAADLADEKGFTYHVGNTIGVDRFYNDRIDNDRLAQFGILATEMELPAIYSIAAEYHKHALGILTISDHIVTGESTTSDERQTGFKQMMELALDTAVKFAGE</sequence>
<dbReference type="GO" id="GO:0004850">
    <property type="term" value="F:uridine phosphorylase activity"/>
    <property type="evidence" value="ECO:0007669"/>
    <property type="project" value="UniProtKB-EC"/>
</dbReference>
<dbReference type="EC" id="2.4.2.1" evidence="4"/>
<dbReference type="CDD" id="cd09006">
    <property type="entry name" value="PNP_EcPNPI-like"/>
    <property type="match status" value="1"/>
</dbReference>